<organism evidence="1 2">
    <name type="scientific">Saitoella complicata (strain BCRC 22490 / CBS 7301 / JCM 7358 / NBRC 10748 / NRRL Y-17804)</name>
    <dbReference type="NCBI Taxonomy" id="698492"/>
    <lineage>
        <taxon>Eukaryota</taxon>
        <taxon>Fungi</taxon>
        <taxon>Dikarya</taxon>
        <taxon>Ascomycota</taxon>
        <taxon>Taphrinomycotina</taxon>
        <taxon>Taphrinomycotina incertae sedis</taxon>
        <taxon>Saitoella</taxon>
    </lineage>
</organism>
<gene>
    <name evidence="1" type="ORF">G7K_2700-t1</name>
</gene>
<evidence type="ECO:0000313" key="2">
    <source>
        <dbReference type="Proteomes" id="UP000033140"/>
    </source>
</evidence>
<evidence type="ECO:0000313" key="1">
    <source>
        <dbReference type="EMBL" id="GAO48527.1"/>
    </source>
</evidence>
<dbReference type="Proteomes" id="UP000033140">
    <property type="component" value="Unassembled WGS sequence"/>
</dbReference>
<reference evidence="1 2" key="2">
    <citation type="journal article" date="2014" name="J. Gen. Appl. Microbiol.">
        <title>The early diverging ascomycetous budding yeast Saitoella complicata has three histone deacetylases belonging to the Clr6, Hos2, and Rpd3 lineages.</title>
        <authorList>
            <person name="Nishida H."/>
            <person name="Matsumoto T."/>
            <person name="Kondo S."/>
            <person name="Hamamoto M."/>
            <person name="Yoshikawa H."/>
        </authorList>
    </citation>
    <scope>NUCLEOTIDE SEQUENCE [LARGE SCALE GENOMIC DNA]</scope>
    <source>
        <strain evidence="1 2">NRRL Y-17804</strain>
    </source>
</reference>
<proteinExistence type="predicted"/>
<name>A0A0E9NF89_SAICN</name>
<dbReference type="AlphaFoldDB" id="A0A0E9NF89"/>
<reference evidence="1 2" key="3">
    <citation type="journal article" date="2015" name="Genome Announc.">
        <title>Draft Genome Sequence of the Archiascomycetous Yeast Saitoella complicata.</title>
        <authorList>
            <person name="Yamauchi K."/>
            <person name="Kondo S."/>
            <person name="Hamamoto M."/>
            <person name="Takahashi Y."/>
            <person name="Ogura Y."/>
            <person name="Hayashi T."/>
            <person name="Nishida H."/>
        </authorList>
    </citation>
    <scope>NUCLEOTIDE SEQUENCE [LARGE SCALE GENOMIC DNA]</scope>
    <source>
        <strain evidence="1 2">NRRL Y-17804</strain>
    </source>
</reference>
<reference evidence="1 2" key="1">
    <citation type="journal article" date="2011" name="J. Gen. Appl. Microbiol.">
        <title>Draft genome sequencing of the enigmatic yeast Saitoella complicata.</title>
        <authorList>
            <person name="Nishida H."/>
            <person name="Hamamoto M."/>
            <person name="Sugiyama J."/>
        </authorList>
    </citation>
    <scope>NUCLEOTIDE SEQUENCE [LARGE SCALE GENOMIC DNA]</scope>
    <source>
        <strain evidence="1 2">NRRL Y-17804</strain>
    </source>
</reference>
<accession>A0A0E9NF89</accession>
<dbReference type="EMBL" id="BACD03000015">
    <property type="protein sequence ID" value="GAO48527.1"/>
    <property type="molecule type" value="Genomic_DNA"/>
</dbReference>
<keyword evidence="2" id="KW-1185">Reference proteome</keyword>
<comment type="caution">
    <text evidence="1">The sequence shown here is derived from an EMBL/GenBank/DDBJ whole genome shotgun (WGS) entry which is preliminary data.</text>
</comment>
<protein>
    <submittedName>
        <fullName evidence="1">Uncharacterized protein</fullName>
    </submittedName>
</protein>
<sequence>MVLGAAGDSGVHGCMPPWESRRRAVQSRCFMIDAEIARQAGIKGSKSSCFRNQTPLISLTNMTASTKPASMSFYNKI</sequence>